<keyword evidence="1" id="KW-0812">Transmembrane</keyword>
<feature type="transmembrane region" description="Helical" evidence="1">
    <location>
        <begin position="306"/>
        <end position="326"/>
    </location>
</feature>
<gene>
    <name evidence="2" type="ORF">GA0070620_2319</name>
</gene>
<keyword evidence="1" id="KW-1133">Transmembrane helix</keyword>
<dbReference type="EMBL" id="LT598496">
    <property type="protein sequence ID" value="SBV26822.1"/>
    <property type="molecule type" value="Genomic_DNA"/>
</dbReference>
<evidence type="ECO:0000256" key="1">
    <source>
        <dbReference type="SAM" id="Phobius"/>
    </source>
</evidence>
<feature type="transmembrane region" description="Helical" evidence="1">
    <location>
        <begin position="338"/>
        <end position="358"/>
    </location>
</feature>
<dbReference type="PATRIC" id="fig|307121.4.peg.2379"/>
<feature type="transmembrane region" description="Helical" evidence="1">
    <location>
        <begin position="196"/>
        <end position="221"/>
    </location>
</feature>
<sequence>MKHSGRDDDGGVVVSQPVQDRRWWRPRLDRPALVALLLGLVGVGYRLVLTLYTVPASNSDEATFGLAALHISEGRAHPVFLYGQRYMGMLESYLAAPLIWLAGPSWPVLRLPMLVLYALFLYLIHRLTRRVCAPWFATFVVGLLALGPERVVRDQLTVVGGRPEAKPAVVLMLLIAVGLAAGTIHRRRLAVGLFGLLAGLALWSDWLIAPYLLVAGLLLLYAARRELLGWAGALLVAGFAVGVAPMTWANVVAPPGQDSWSVLREISTRPGPEPSWSLRLRGGLVEGVPLAGGLCPIDGCGRWQEWFGYLYPLLLLVAAALAVIFYRRTAGGPRGRRIGPVTHLTLVAGAALTLLSYVRSPLAALDPLANARYLSLLQISLPAVLWPLWLAAVAGWRGTVGAFGRLTGAVATLVLAALAVTSLVVTARYATDGVAASREEERRARELAAVLRADGPHEVYGDYWICNRLVFDTAEEVVCGVVDDNLQPGQNRYLPYWRQVGRAARPGYVVETGSVADFRLRRLLGDELDRTPVRDVGGYRVYHPPSPVRPWR</sequence>
<organism evidence="2 3">
    <name type="scientific">Micromonospora krabiensis</name>
    <dbReference type="NCBI Taxonomy" id="307121"/>
    <lineage>
        <taxon>Bacteria</taxon>
        <taxon>Bacillati</taxon>
        <taxon>Actinomycetota</taxon>
        <taxon>Actinomycetes</taxon>
        <taxon>Micromonosporales</taxon>
        <taxon>Micromonosporaceae</taxon>
        <taxon>Micromonospora</taxon>
    </lineage>
</organism>
<feature type="transmembrane region" description="Helical" evidence="1">
    <location>
        <begin position="98"/>
        <end position="124"/>
    </location>
</feature>
<evidence type="ECO:0008006" key="4">
    <source>
        <dbReference type="Google" id="ProtNLM"/>
    </source>
</evidence>
<feature type="transmembrane region" description="Helical" evidence="1">
    <location>
        <begin position="32"/>
        <end position="54"/>
    </location>
</feature>
<proteinExistence type="predicted"/>
<protein>
    <recommendedName>
        <fullName evidence="4">4-amino-4-deoxy-L-arabinose transferase</fullName>
    </recommendedName>
</protein>
<keyword evidence="1" id="KW-0472">Membrane</keyword>
<accession>A0A1C3N2J5</accession>
<dbReference type="Proteomes" id="UP000199393">
    <property type="component" value="Chromosome I"/>
</dbReference>
<feature type="transmembrane region" description="Helical" evidence="1">
    <location>
        <begin position="370"/>
        <end position="389"/>
    </location>
</feature>
<feature type="transmembrane region" description="Helical" evidence="1">
    <location>
        <begin position="168"/>
        <end position="184"/>
    </location>
</feature>
<name>A0A1C3N2J5_9ACTN</name>
<dbReference type="AlphaFoldDB" id="A0A1C3N2J5"/>
<reference evidence="3" key="1">
    <citation type="submission" date="2016-06" db="EMBL/GenBank/DDBJ databases">
        <authorList>
            <person name="Varghese N."/>
        </authorList>
    </citation>
    <scope>NUCLEOTIDE SEQUENCE [LARGE SCALE GENOMIC DNA]</scope>
    <source>
        <strain evidence="3">DSM 45344</strain>
    </source>
</reference>
<feature type="transmembrane region" description="Helical" evidence="1">
    <location>
        <begin position="227"/>
        <end position="249"/>
    </location>
</feature>
<evidence type="ECO:0000313" key="2">
    <source>
        <dbReference type="EMBL" id="SBV26822.1"/>
    </source>
</evidence>
<feature type="transmembrane region" description="Helical" evidence="1">
    <location>
        <begin position="409"/>
        <end position="430"/>
    </location>
</feature>
<dbReference type="STRING" id="307121.GA0070620_2319"/>
<keyword evidence="3" id="KW-1185">Reference proteome</keyword>
<evidence type="ECO:0000313" key="3">
    <source>
        <dbReference type="Proteomes" id="UP000199393"/>
    </source>
</evidence>